<evidence type="ECO:0000256" key="1">
    <source>
        <dbReference type="SAM" id="Phobius"/>
    </source>
</evidence>
<comment type="caution">
    <text evidence="3">The sequence shown here is derived from an EMBL/GenBank/DDBJ whole genome shotgun (WGS) entry which is preliminary data.</text>
</comment>
<protein>
    <submittedName>
        <fullName evidence="3">IgGFc-binding protein</fullName>
    </submittedName>
</protein>
<keyword evidence="1" id="KW-1133">Transmembrane helix</keyword>
<dbReference type="PANTHER" id="PTHR46534:SF1">
    <property type="entry name" value="IGGFC-BINDING PROTEIN N-TERMINAL DOMAIN-CONTAINING PROTEIN"/>
    <property type="match status" value="1"/>
</dbReference>
<proteinExistence type="predicted"/>
<accession>A0A9Q0YGH8</accession>
<dbReference type="EMBL" id="JAIZAY010000023">
    <property type="protein sequence ID" value="KAJ8019737.1"/>
    <property type="molecule type" value="Genomic_DNA"/>
</dbReference>
<evidence type="ECO:0000313" key="3">
    <source>
        <dbReference type="EMBL" id="KAJ8019737.1"/>
    </source>
</evidence>
<organism evidence="3 4">
    <name type="scientific">Holothuria leucospilota</name>
    <name type="common">Black long sea cucumber</name>
    <name type="synonym">Mertensiothuria leucospilota</name>
    <dbReference type="NCBI Taxonomy" id="206669"/>
    <lineage>
        <taxon>Eukaryota</taxon>
        <taxon>Metazoa</taxon>
        <taxon>Echinodermata</taxon>
        <taxon>Eleutherozoa</taxon>
        <taxon>Echinozoa</taxon>
        <taxon>Holothuroidea</taxon>
        <taxon>Aspidochirotacea</taxon>
        <taxon>Aspidochirotida</taxon>
        <taxon>Holothuriidae</taxon>
        <taxon>Holothuria</taxon>
    </lineage>
</organism>
<sequence length="593" mass="63658">MFTHIFSITVPYLLHRFLFTAVIPDTRGREFLFAFPSNYGVPETLILQIGGLAVGETRVEVTVPALGFEETLRIVDTNVTAVNIPVTAACVGNGFQNKTVLVRTSRDVNIQAINSRSKSNDGFLVIPTDALGTEYLIPSYTTVGNEKSQFVISAKSDLTQVMIVSGQNLDYGGKIFAAGEKIIFGLQRGQSIQFQSSTDLTGTHITSDKAIAVLSGSTCAVVPEKTSRCDHLVEMIPPVDTWGKRFSLQPLLDRESGFIFRMIAARANTVVKVSGEMVELHRQGQFMEFNQLAKFPLGINANKPILVVQYGKGMQTDGVGDPFMTIIPPIEQYMNGVVTFATFGQSGGGNISSYAGISVTSPSLFTFYLNDVTVLANEPDVSVNGGMFSFGADRAVPLSAGSHVLSNISPDGLFSAIVYGFGIGTAYGFPAGYNLRKLTCSSKDPYTGKVKEFDCPILEEPPEGPKAQAQIAAIPCMPGQPCWPGETPWIPGASRKTWIPLPDLPPSEPLPDGVAGGNIPLNLAPPPPLPIFPGQPEIPPALLPPNQQTCYPVTAIIAAAAAPSIAVFLFMLVLVFTILFSGKPWIPPRLRKS</sequence>
<evidence type="ECO:0000313" key="4">
    <source>
        <dbReference type="Proteomes" id="UP001152320"/>
    </source>
</evidence>
<feature type="transmembrane region" description="Helical" evidence="1">
    <location>
        <begin position="555"/>
        <end position="582"/>
    </location>
</feature>
<dbReference type="Proteomes" id="UP001152320">
    <property type="component" value="Chromosome 23"/>
</dbReference>
<gene>
    <name evidence="3" type="ORF">HOLleu_41438</name>
</gene>
<dbReference type="PANTHER" id="PTHR46534">
    <property type="entry name" value="IGGFC_BINDING DOMAIN-CONTAINING PROTEIN"/>
    <property type="match status" value="1"/>
</dbReference>
<keyword evidence="1" id="KW-0812">Transmembrane</keyword>
<keyword evidence="1" id="KW-0472">Membrane</keyword>
<dbReference type="InterPro" id="IPR035234">
    <property type="entry name" value="IgGFc-bd_N"/>
</dbReference>
<feature type="domain" description="IgGFc-binding protein N-terminal" evidence="2">
    <location>
        <begin position="121"/>
        <end position="420"/>
    </location>
</feature>
<dbReference type="AlphaFoldDB" id="A0A9Q0YGH8"/>
<dbReference type="OrthoDB" id="6236007at2759"/>
<reference evidence="3" key="1">
    <citation type="submission" date="2021-10" db="EMBL/GenBank/DDBJ databases">
        <title>Tropical sea cucumber genome reveals ecological adaptation and Cuvierian tubules defense mechanism.</title>
        <authorList>
            <person name="Chen T."/>
        </authorList>
    </citation>
    <scope>NUCLEOTIDE SEQUENCE</scope>
    <source>
        <strain evidence="3">Nanhai2018</strain>
        <tissue evidence="3">Muscle</tissue>
    </source>
</reference>
<evidence type="ECO:0000259" key="2">
    <source>
        <dbReference type="Pfam" id="PF17517"/>
    </source>
</evidence>
<dbReference type="Pfam" id="PF17517">
    <property type="entry name" value="IgGFc_binding"/>
    <property type="match status" value="1"/>
</dbReference>
<keyword evidence="4" id="KW-1185">Reference proteome</keyword>
<name>A0A9Q0YGH8_HOLLE</name>